<dbReference type="EMBL" id="FNYE01000069">
    <property type="protein sequence ID" value="SEK13485.1"/>
    <property type="molecule type" value="Genomic_DNA"/>
</dbReference>
<dbReference type="Pfam" id="PF00288">
    <property type="entry name" value="GHMP_kinases_N"/>
    <property type="match status" value="1"/>
</dbReference>
<dbReference type="RefSeq" id="WP_245763571.1">
    <property type="nucleotide sequence ID" value="NZ_FNYE01000069.1"/>
</dbReference>
<dbReference type="STRING" id="667676.SAMN05192539_106911"/>
<dbReference type="InterPro" id="IPR006204">
    <property type="entry name" value="GHMP_kinase_N_dom"/>
</dbReference>
<dbReference type="Pfam" id="PF08544">
    <property type="entry name" value="GHMP_kinases_C"/>
    <property type="match status" value="1"/>
</dbReference>
<dbReference type="InterPro" id="IPR020568">
    <property type="entry name" value="Ribosomal_Su5_D2-typ_SF"/>
</dbReference>
<keyword evidence="5" id="KW-1185">Reference proteome</keyword>
<evidence type="ECO:0000313" key="4">
    <source>
        <dbReference type="EMBL" id="SEK13485.1"/>
    </source>
</evidence>
<evidence type="ECO:0000259" key="2">
    <source>
        <dbReference type="Pfam" id="PF00288"/>
    </source>
</evidence>
<dbReference type="InterPro" id="IPR012363">
    <property type="entry name" value="PduX"/>
</dbReference>
<dbReference type="Gene3D" id="3.30.230.10">
    <property type="match status" value="1"/>
</dbReference>
<reference evidence="5" key="1">
    <citation type="submission" date="2016-10" db="EMBL/GenBank/DDBJ databases">
        <authorList>
            <person name="Varghese N."/>
            <person name="Submissions S."/>
        </authorList>
    </citation>
    <scope>NUCLEOTIDE SEQUENCE [LARGE SCALE GENOMIC DNA]</scope>
    <source>
        <strain evidence="5">LMG 26031</strain>
    </source>
</reference>
<dbReference type="GO" id="GO:0016301">
    <property type="term" value="F:kinase activity"/>
    <property type="evidence" value="ECO:0007669"/>
    <property type="project" value="UniProtKB-KW"/>
</dbReference>
<dbReference type="SUPFAM" id="SSF54211">
    <property type="entry name" value="Ribosomal protein S5 domain 2-like"/>
    <property type="match status" value="1"/>
</dbReference>
<keyword evidence="1 4" id="KW-0418">Kinase</keyword>
<dbReference type="PIRSF" id="PIRSF033887">
    <property type="entry name" value="PduX"/>
    <property type="match status" value="1"/>
</dbReference>
<proteinExistence type="predicted"/>
<accession>A0A1H7ERW0</accession>
<name>A0A1H7ERW0_9BURK</name>
<dbReference type="AlphaFoldDB" id="A0A1H7ERW0"/>
<dbReference type="Proteomes" id="UP000198866">
    <property type="component" value="Unassembled WGS sequence"/>
</dbReference>
<dbReference type="InterPro" id="IPR014721">
    <property type="entry name" value="Ribsml_uS5_D2-typ_fold_subgr"/>
</dbReference>
<keyword evidence="1 4" id="KW-0808">Transferase</keyword>
<protein>
    <submittedName>
        <fullName evidence="4">Threonine kinase</fullName>
    </submittedName>
</protein>
<gene>
    <name evidence="4" type="ORF">SAMN05192539_106911</name>
</gene>
<dbReference type="GO" id="GO:0005524">
    <property type="term" value="F:ATP binding"/>
    <property type="evidence" value="ECO:0007669"/>
    <property type="project" value="InterPro"/>
</dbReference>
<feature type="domain" description="GHMP kinase C-terminal" evidence="3">
    <location>
        <begin position="202"/>
        <end position="275"/>
    </location>
</feature>
<evidence type="ECO:0000256" key="1">
    <source>
        <dbReference type="ARBA" id="ARBA00022777"/>
    </source>
</evidence>
<dbReference type="InterPro" id="IPR013750">
    <property type="entry name" value="GHMP_kinase_C_dom"/>
</dbReference>
<evidence type="ECO:0000313" key="5">
    <source>
        <dbReference type="Proteomes" id="UP000198866"/>
    </source>
</evidence>
<evidence type="ECO:0000259" key="3">
    <source>
        <dbReference type="Pfam" id="PF08544"/>
    </source>
</evidence>
<feature type="domain" description="GHMP kinase N-terminal" evidence="2">
    <location>
        <begin position="63"/>
        <end position="131"/>
    </location>
</feature>
<organism evidence="4 5">
    <name type="scientific">Paraburkholderia diazotrophica</name>
    <dbReference type="NCBI Taxonomy" id="667676"/>
    <lineage>
        <taxon>Bacteria</taxon>
        <taxon>Pseudomonadati</taxon>
        <taxon>Pseudomonadota</taxon>
        <taxon>Betaproteobacteria</taxon>
        <taxon>Burkholderiales</taxon>
        <taxon>Burkholderiaceae</taxon>
        <taxon>Paraburkholderia</taxon>
    </lineage>
</organism>
<sequence>MKEGSGEAIGHHGELIQGVFEGEGGRLHRGLVSLPCRKLTSKAKFSDNGELDVSVSPRRCTKAKRAAELTLKTFGQAISGGHLAISSNIAVGRGMGSSTADVVATILAVMDYLNVETSINRVMQIAVDAETACDSTLFSQQAVLFAQREGFVIEAFKNSLPYIDLISVDAAAAKAIDTLTFKPAEYSHVEIEKFRSLRALLRQAINNSDLNLLGRVATASARINERFLPKLYLDRIEEIGGRHGAIGVQVAHSGTVVGLMFNPADDRTAERIELAARDLEGAGFEPPIAYTQPVRGKEKCSIVS</sequence>